<dbReference type="InterPro" id="IPR013525">
    <property type="entry name" value="ABC2_TM"/>
</dbReference>
<dbReference type="GO" id="GO:0005886">
    <property type="term" value="C:plasma membrane"/>
    <property type="evidence" value="ECO:0007669"/>
    <property type="project" value="TreeGrafter"/>
</dbReference>
<dbReference type="STRING" id="2018661.A0A2A2LJ19"/>
<dbReference type="Pfam" id="PF00005">
    <property type="entry name" value="ABC_tran"/>
    <property type="match status" value="1"/>
</dbReference>
<keyword evidence="5" id="KW-0547">Nucleotide-binding</keyword>
<organism evidence="12 13">
    <name type="scientific">Diploscapter pachys</name>
    <dbReference type="NCBI Taxonomy" id="2018661"/>
    <lineage>
        <taxon>Eukaryota</taxon>
        <taxon>Metazoa</taxon>
        <taxon>Ecdysozoa</taxon>
        <taxon>Nematoda</taxon>
        <taxon>Chromadorea</taxon>
        <taxon>Rhabditida</taxon>
        <taxon>Rhabditina</taxon>
        <taxon>Rhabditomorpha</taxon>
        <taxon>Rhabditoidea</taxon>
        <taxon>Rhabditidae</taxon>
        <taxon>Diploscapter</taxon>
    </lineage>
</organism>
<evidence type="ECO:0000259" key="11">
    <source>
        <dbReference type="PROSITE" id="PS50893"/>
    </source>
</evidence>
<comment type="similarity">
    <text evidence="2">Belongs to the ABC transporter superfamily. ABCG family. Eye pigment precursor importer (TC 3.A.1.204) subfamily.</text>
</comment>
<evidence type="ECO:0000256" key="4">
    <source>
        <dbReference type="ARBA" id="ARBA00022692"/>
    </source>
</evidence>
<keyword evidence="8 10" id="KW-0472">Membrane</keyword>
<evidence type="ECO:0000256" key="1">
    <source>
        <dbReference type="ARBA" id="ARBA00004141"/>
    </source>
</evidence>
<dbReference type="SMART" id="SM00382">
    <property type="entry name" value="AAA"/>
    <property type="match status" value="1"/>
</dbReference>
<dbReference type="InterPro" id="IPR043926">
    <property type="entry name" value="ABCG_dom"/>
</dbReference>
<evidence type="ECO:0000256" key="10">
    <source>
        <dbReference type="SAM" id="Phobius"/>
    </source>
</evidence>
<evidence type="ECO:0000256" key="6">
    <source>
        <dbReference type="ARBA" id="ARBA00022840"/>
    </source>
</evidence>
<dbReference type="CDD" id="cd03213">
    <property type="entry name" value="ABCG_EPDR"/>
    <property type="match status" value="1"/>
</dbReference>
<dbReference type="SUPFAM" id="SSF52540">
    <property type="entry name" value="P-loop containing nucleoside triphosphate hydrolases"/>
    <property type="match status" value="1"/>
</dbReference>
<dbReference type="Gene3D" id="3.40.50.300">
    <property type="entry name" value="P-loop containing nucleotide triphosphate hydrolases"/>
    <property type="match status" value="1"/>
</dbReference>
<evidence type="ECO:0000256" key="2">
    <source>
        <dbReference type="ARBA" id="ARBA00005814"/>
    </source>
</evidence>
<feature type="transmembrane region" description="Helical" evidence="10">
    <location>
        <begin position="386"/>
        <end position="407"/>
    </location>
</feature>
<keyword evidence="13" id="KW-1185">Reference proteome</keyword>
<dbReference type="Pfam" id="PF01061">
    <property type="entry name" value="ABC2_membrane"/>
    <property type="match status" value="1"/>
</dbReference>
<proteinExistence type="inferred from homology"/>
<dbReference type="PANTHER" id="PTHR48041:SF104">
    <property type="entry name" value="ABC TRANSPORTER DOMAIN-CONTAINING PROTEIN"/>
    <property type="match status" value="1"/>
</dbReference>
<gene>
    <name evidence="12" type="ORF">WR25_24456</name>
</gene>
<evidence type="ECO:0000313" key="13">
    <source>
        <dbReference type="Proteomes" id="UP000218231"/>
    </source>
</evidence>
<dbReference type="AlphaFoldDB" id="A0A2A2LJ19"/>
<reference evidence="12 13" key="1">
    <citation type="journal article" date="2017" name="Curr. Biol.">
        <title>Genome architecture and evolution of a unichromosomal asexual nematode.</title>
        <authorList>
            <person name="Fradin H."/>
            <person name="Zegar C."/>
            <person name="Gutwein M."/>
            <person name="Lucas J."/>
            <person name="Kovtun M."/>
            <person name="Corcoran D."/>
            <person name="Baugh L.R."/>
            <person name="Kiontke K."/>
            <person name="Gunsalus K."/>
            <person name="Fitch D.H."/>
            <person name="Piano F."/>
        </authorList>
    </citation>
    <scope>NUCLEOTIDE SEQUENCE [LARGE SCALE GENOMIC DNA]</scope>
    <source>
        <strain evidence="12">PF1309</strain>
    </source>
</reference>
<comment type="subcellular location">
    <subcellularLocation>
        <location evidence="1">Membrane</location>
        <topology evidence="1">Multi-pass membrane protein</topology>
    </subcellularLocation>
</comment>
<comment type="caution">
    <text evidence="12">The sequence shown here is derived from an EMBL/GenBank/DDBJ whole genome shotgun (WGS) entry which is preliminary data.</text>
</comment>
<dbReference type="InterPro" id="IPR027417">
    <property type="entry name" value="P-loop_NTPase"/>
</dbReference>
<dbReference type="OrthoDB" id="66620at2759"/>
<feature type="region of interest" description="Disordered" evidence="9">
    <location>
        <begin position="1"/>
        <end position="21"/>
    </location>
</feature>
<evidence type="ECO:0000256" key="3">
    <source>
        <dbReference type="ARBA" id="ARBA00022448"/>
    </source>
</evidence>
<dbReference type="Pfam" id="PF19055">
    <property type="entry name" value="ABC2_membrane_7"/>
    <property type="match status" value="1"/>
</dbReference>
<dbReference type="GO" id="GO:0005524">
    <property type="term" value="F:ATP binding"/>
    <property type="evidence" value="ECO:0007669"/>
    <property type="project" value="UniProtKB-KW"/>
</dbReference>
<dbReference type="InterPro" id="IPR050352">
    <property type="entry name" value="ABCG_transporters"/>
</dbReference>
<keyword evidence="6" id="KW-0067">ATP-binding</keyword>
<name>A0A2A2LJ19_9BILA</name>
<feature type="transmembrane region" description="Helical" evidence="10">
    <location>
        <begin position="427"/>
        <end position="447"/>
    </location>
</feature>
<keyword evidence="7 10" id="KW-1133">Transmembrane helix</keyword>
<dbReference type="EMBL" id="LIAE01006700">
    <property type="protein sequence ID" value="PAV86159.1"/>
    <property type="molecule type" value="Genomic_DNA"/>
</dbReference>
<evidence type="ECO:0000256" key="7">
    <source>
        <dbReference type="ARBA" id="ARBA00022989"/>
    </source>
</evidence>
<evidence type="ECO:0000256" key="5">
    <source>
        <dbReference type="ARBA" id="ARBA00022741"/>
    </source>
</evidence>
<feature type="transmembrane region" description="Helical" evidence="10">
    <location>
        <begin position="492"/>
        <end position="515"/>
    </location>
</feature>
<dbReference type="InterPro" id="IPR003439">
    <property type="entry name" value="ABC_transporter-like_ATP-bd"/>
</dbReference>
<feature type="domain" description="ABC transporter" evidence="11">
    <location>
        <begin position="69"/>
        <end position="292"/>
    </location>
</feature>
<sequence length="634" mass="71430">MSVESSVSQKLINSKRSTKLSNESVVKFTEEIKTVTEEEKSKLKEVSRPTPKKLVWCNIEATVAITTGGRKLARFKSKNINKRPVIKGVSGVARPGELLALMGGSGAGKTTLMNILARLKTKGVEYSGSVTVNGVEISQTEMRKISAYVQQIDLFCGTLTVREQLTYSTIADMNLTECENMLIGIKNKIKGIPFGERKRLAFACEVLTNPEILFADEPTSGLDAFMATQVAMALRSIANKGKTVISVIHQPSSAIFKMFDKVCFMADGRIAYNGPVSRICEFFESFNDPYFRCPESYNPADFVITKMSIRPDRVEKDKARVEKIIAHYEQSEIGIAMQAEIEKVQSRMGNAQEKTKSYASSFLTQFWCLFLRSFKTTLRDPTLMKVRVAQVLITAVIIGLVNFRTTLSGATVQNIEGVLYNCVRDMNFLFLFPSINVITSELPIFYREHKARIYSTPAYFLAKSMAELPQYTVLPIIYSVIVYWMTGLYPELFTFILFMVICILITYVAVSVAYFGACAFEDEGTAVTYVPIMVLPMLVFGGFYVQARNIPIYYYPLWFKYGFESLQANHWHKIKNIPCKIGEICPAKNGYELLARRGMESASVLGWMAILFFFTIILRCLALGTLMLRVRFLK</sequence>
<feature type="transmembrane region" description="Helical" evidence="10">
    <location>
        <begin position="604"/>
        <end position="628"/>
    </location>
</feature>
<dbReference type="PANTHER" id="PTHR48041">
    <property type="entry name" value="ABC TRANSPORTER G FAMILY MEMBER 28"/>
    <property type="match status" value="1"/>
</dbReference>
<protein>
    <recommendedName>
        <fullName evidence="11">ABC transporter domain-containing protein</fullName>
    </recommendedName>
</protein>
<feature type="transmembrane region" description="Helical" evidence="10">
    <location>
        <begin position="468"/>
        <end position="486"/>
    </location>
</feature>
<accession>A0A2A2LJ19</accession>
<feature type="transmembrane region" description="Helical" evidence="10">
    <location>
        <begin position="527"/>
        <end position="547"/>
    </location>
</feature>
<evidence type="ECO:0000256" key="9">
    <source>
        <dbReference type="SAM" id="MobiDB-lite"/>
    </source>
</evidence>
<keyword evidence="4 10" id="KW-0812">Transmembrane</keyword>
<keyword evidence="3" id="KW-0813">Transport</keyword>
<dbReference type="GO" id="GO:0016887">
    <property type="term" value="F:ATP hydrolysis activity"/>
    <property type="evidence" value="ECO:0007669"/>
    <property type="project" value="InterPro"/>
</dbReference>
<dbReference type="InterPro" id="IPR003593">
    <property type="entry name" value="AAA+_ATPase"/>
</dbReference>
<dbReference type="PROSITE" id="PS50893">
    <property type="entry name" value="ABC_TRANSPORTER_2"/>
    <property type="match status" value="1"/>
</dbReference>
<evidence type="ECO:0000256" key="8">
    <source>
        <dbReference type="ARBA" id="ARBA00023136"/>
    </source>
</evidence>
<dbReference type="Proteomes" id="UP000218231">
    <property type="component" value="Unassembled WGS sequence"/>
</dbReference>
<dbReference type="GO" id="GO:0140359">
    <property type="term" value="F:ABC-type transporter activity"/>
    <property type="evidence" value="ECO:0007669"/>
    <property type="project" value="InterPro"/>
</dbReference>
<evidence type="ECO:0000313" key="12">
    <source>
        <dbReference type="EMBL" id="PAV86159.1"/>
    </source>
</evidence>